<keyword evidence="1" id="KW-0675">Receptor</keyword>
<comment type="caution">
    <text evidence="1">The sequence shown here is derived from an EMBL/GenBank/DDBJ whole genome shotgun (WGS) entry which is preliminary data.</text>
</comment>
<keyword evidence="2" id="KW-1185">Reference proteome</keyword>
<protein>
    <submittedName>
        <fullName evidence="1">Cation-independent mannose-6-phosphate receptor</fullName>
    </submittedName>
</protein>
<dbReference type="InterPro" id="IPR009011">
    <property type="entry name" value="Man6P_isomerase_rcpt-bd_dom_sf"/>
</dbReference>
<sequence>MRCGKFLGSPQFVDISVGSSQCVAVFEFVTNEACATVPAVPEIPCSLYDPDNKLRDLTPLIKLKGGYEVSSSVPNFDFHINVCRGITPEKLATPKVVPQTAPCAELTKTIKYMYQKMSEISIMLANFISHYKMTLFLFITQPRKWAAAPR</sequence>
<dbReference type="OrthoDB" id="6512183at2759"/>
<dbReference type="GO" id="GO:0007041">
    <property type="term" value="P:lysosomal transport"/>
    <property type="evidence" value="ECO:0007669"/>
    <property type="project" value="InterPro"/>
</dbReference>
<dbReference type="Proteomes" id="UP001163046">
    <property type="component" value="Unassembled WGS sequence"/>
</dbReference>
<name>A0A9W9YUG5_9CNID</name>
<dbReference type="Pfam" id="PF00878">
    <property type="entry name" value="CIMR"/>
    <property type="match status" value="1"/>
</dbReference>
<reference evidence="1" key="1">
    <citation type="submission" date="2023-01" db="EMBL/GenBank/DDBJ databases">
        <title>Genome assembly of the deep-sea coral Lophelia pertusa.</title>
        <authorList>
            <person name="Herrera S."/>
            <person name="Cordes E."/>
        </authorList>
    </citation>
    <scope>NUCLEOTIDE SEQUENCE</scope>
    <source>
        <strain evidence="1">USNM1676648</strain>
        <tissue evidence="1">Polyp</tissue>
    </source>
</reference>
<dbReference type="Gene3D" id="2.70.130.10">
    <property type="entry name" value="Mannose-6-phosphate receptor binding domain"/>
    <property type="match status" value="1"/>
</dbReference>
<accession>A0A9W9YUG5</accession>
<dbReference type="InterPro" id="IPR000479">
    <property type="entry name" value="CIMR_rpt"/>
</dbReference>
<evidence type="ECO:0000313" key="2">
    <source>
        <dbReference type="Proteomes" id="UP001163046"/>
    </source>
</evidence>
<dbReference type="AlphaFoldDB" id="A0A9W9YUG5"/>
<evidence type="ECO:0000313" key="1">
    <source>
        <dbReference type="EMBL" id="KAJ7363679.1"/>
    </source>
</evidence>
<dbReference type="SMART" id="SM01404">
    <property type="entry name" value="CIMR"/>
    <property type="match status" value="1"/>
</dbReference>
<dbReference type="GO" id="GO:0038023">
    <property type="term" value="F:signaling receptor activity"/>
    <property type="evidence" value="ECO:0007669"/>
    <property type="project" value="InterPro"/>
</dbReference>
<dbReference type="GO" id="GO:0005537">
    <property type="term" value="F:D-mannose binding"/>
    <property type="evidence" value="ECO:0007669"/>
    <property type="project" value="InterPro"/>
</dbReference>
<organism evidence="1 2">
    <name type="scientific">Desmophyllum pertusum</name>
    <dbReference type="NCBI Taxonomy" id="174260"/>
    <lineage>
        <taxon>Eukaryota</taxon>
        <taxon>Metazoa</taxon>
        <taxon>Cnidaria</taxon>
        <taxon>Anthozoa</taxon>
        <taxon>Hexacorallia</taxon>
        <taxon>Scleractinia</taxon>
        <taxon>Caryophylliina</taxon>
        <taxon>Caryophylliidae</taxon>
        <taxon>Desmophyllum</taxon>
    </lineage>
</organism>
<dbReference type="EMBL" id="MU827305">
    <property type="protein sequence ID" value="KAJ7363679.1"/>
    <property type="molecule type" value="Genomic_DNA"/>
</dbReference>
<dbReference type="SUPFAM" id="SSF50911">
    <property type="entry name" value="Mannose 6-phosphate receptor domain"/>
    <property type="match status" value="1"/>
</dbReference>
<gene>
    <name evidence="1" type="primary">IGF2R_4</name>
    <name evidence="1" type="ORF">OS493_009842</name>
</gene>
<proteinExistence type="predicted"/>